<organism evidence="1 2">
    <name type="scientific">Coraliomargarita algicola</name>
    <dbReference type="NCBI Taxonomy" id="3092156"/>
    <lineage>
        <taxon>Bacteria</taxon>
        <taxon>Pseudomonadati</taxon>
        <taxon>Verrucomicrobiota</taxon>
        <taxon>Opitutia</taxon>
        <taxon>Puniceicoccales</taxon>
        <taxon>Coraliomargaritaceae</taxon>
        <taxon>Coraliomargarita</taxon>
    </lineage>
</organism>
<evidence type="ECO:0000313" key="2">
    <source>
        <dbReference type="Proteomes" id="UP001324993"/>
    </source>
</evidence>
<keyword evidence="2" id="KW-1185">Reference proteome</keyword>
<sequence>MRPIALLLFLIFTSLGLLFVGCKKDAAENLSVPRLMLETRGVNYGSIVGDTAVLPVSGMTISIQGEPVVSEFDIRNVELVKVDRGLALLIQVGGQGARDLYRASVTNMGARIVLTVNGNAIGARRIDGAIADGNFYTFVEVDDEEIGPLVIDLKRSLIELQKSQSW</sequence>
<gene>
    <name evidence="1" type="ORF">SH580_14895</name>
</gene>
<dbReference type="RefSeq" id="WP_319831634.1">
    <property type="nucleotide sequence ID" value="NZ_CP138858.1"/>
</dbReference>
<dbReference type="PROSITE" id="PS51257">
    <property type="entry name" value="PROKAR_LIPOPROTEIN"/>
    <property type="match status" value="1"/>
</dbReference>
<protein>
    <recommendedName>
        <fullName evidence="3">Lipoprotein</fullName>
    </recommendedName>
</protein>
<reference evidence="1 2" key="1">
    <citation type="submission" date="2023-11" db="EMBL/GenBank/DDBJ databases">
        <title>Coraliomargarita sp. nov., isolated from marine algae.</title>
        <authorList>
            <person name="Lee J.K."/>
            <person name="Baek J.H."/>
            <person name="Kim J.M."/>
            <person name="Choi D.G."/>
            <person name="Jeon C.O."/>
        </authorList>
    </citation>
    <scope>NUCLEOTIDE SEQUENCE [LARGE SCALE GENOMIC DNA]</scope>
    <source>
        <strain evidence="1 2">J2-16</strain>
    </source>
</reference>
<evidence type="ECO:0000313" key="1">
    <source>
        <dbReference type="EMBL" id="WPJ94720.1"/>
    </source>
</evidence>
<proteinExistence type="predicted"/>
<evidence type="ECO:0008006" key="3">
    <source>
        <dbReference type="Google" id="ProtNLM"/>
    </source>
</evidence>
<name>A0ABZ0RI89_9BACT</name>
<dbReference type="Proteomes" id="UP001324993">
    <property type="component" value="Chromosome"/>
</dbReference>
<accession>A0ABZ0RI89</accession>
<dbReference type="EMBL" id="CP138858">
    <property type="protein sequence ID" value="WPJ94720.1"/>
    <property type="molecule type" value="Genomic_DNA"/>
</dbReference>